<dbReference type="GO" id="GO:0006352">
    <property type="term" value="P:DNA-templated transcription initiation"/>
    <property type="evidence" value="ECO:0007669"/>
    <property type="project" value="InterPro"/>
</dbReference>
<protein>
    <submittedName>
        <fullName evidence="1">RpoE DNA-directed RNA polymerase specialized sigma subunit, sigma24 homolog</fullName>
    </submittedName>
</protein>
<gene>
    <name evidence="1" type="ORF">UFOVP618_4</name>
</gene>
<keyword evidence="1" id="KW-0240">DNA-directed RNA polymerase</keyword>
<name>A0A6J5MYL6_9CAUD</name>
<dbReference type="InterPro" id="IPR014284">
    <property type="entry name" value="RNA_pol_sigma-70_dom"/>
</dbReference>
<dbReference type="EMBL" id="LR796587">
    <property type="protein sequence ID" value="CAB4152305.1"/>
    <property type="molecule type" value="Genomic_DNA"/>
</dbReference>
<dbReference type="NCBIfam" id="TIGR02937">
    <property type="entry name" value="sigma70-ECF"/>
    <property type="match status" value="1"/>
</dbReference>
<keyword evidence="1" id="KW-0804">Transcription</keyword>
<reference evidence="1" key="1">
    <citation type="submission" date="2020-04" db="EMBL/GenBank/DDBJ databases">
        <authorList>
            <person name="Chiriac C."/>
            <person name="Salcher M."/>
            <person name="Ghai R."/>
            <person name="Kavagutti S V."/>
        </authorList>
    </citation>
    <scope>NUCLEOTIDE SEQUENCE</scope>
</reference>
<organism evidence="1">
    <name type="scientific">uncultured Caudovirales phage</name>
    <dbReference type="NCBI Taxonomy" id="2100421"/>
    <lineage>
        <taxon>Viruses</taxon>
        <taxon>Duplodnaviria</taxon>
        <taxon>Heunggongvirae</taxon>
        <taxon>Uroviricota</taxon>
        <taxon>Caudoviricetes</taxon>
        <taxon>Peduoviridae</taxon>
        <taxon>Maltschvirus</taxon>
        <taxon>Maltschvirus maltsch</taxon>
    </lineage>
</organism>
<dbReference type="GO" id="GO:0000428">
    <property type="term" value="C:DNA-directed RNA polymerase complex"/>
    <property type="evidence" value="ECO:0007669"/>
    <property type="project" value="UniProtKB-KW"/>
</dbReference>
<proteinExistence type="predicted"/>
<sequence length="174" mass="20789">MIKQIEIIAQKHKDWVNIARSFGAKTEAEDIVQEMYLRLDKYIKPNQKIATSFVWITLRNIYFDFLKKEPITFELDKTVSEAVSETESIIAYGELNKRVRDELNNVDWFDKMLFELYVTSGKSMRELSKETGISLSCIFYTTNRTKKHLRSLLNEDYEDYLNEDYEWLKEKQQD</sequence>
<dbReference type="SUPFAM" id="SSF88659">
    <property type="entry name" value="Sigma3 and sigma4 domains of RNA polymerase sigma factors"/>
    <property type="match status" value="1"/>
</dbReference>
<accession>A0A6J5MYL6</accession>
<evidence type="ECO:0000313" key="1">
    <source>
        <dbReference type="EMBL" id="CAB4152305.1"/>
    </source>
</evidence>
<dbReference type="InterPro" id="IPR013324">
    <property type="entry name" value="RNA_pol_sigma_r3/r4-like"/>
</dbReference>
<dbReference type="GO" id="GO:0003700">
    <property type="term" value="F:DNA-binding transcription factor activity"/>
    <property type="evidence" value="ECO:0007669"/>
    <property type="project" value="InterPro"/>
</dbReference>